<evidence type="ECO:0000313" key="2">
    <source>
        <dbReference type="Proteomes" id="UP000176634"/>
    </source>
</evidence>
<comment type="caution">
    <text evidence="1">The sequence shown here is derived from an EMBL/GenBank/DDBJ whole genome shotgun (WGS) entry which is preliminary data.</text>
</comment>
<dbReference type="AlphaFoldDB" id="A0A1F6PAR5"/>
<gene>
    <name evidence="1" type="ORF">A2563_01570</name>
</gene>
<proteinExistence type="predicted"/>
<sequence>MKKKSEFQKLIDELSDSLSSLGEELTYWTIAFLQSLGKEFNQWLEDFFTSMTGGFTPSMEFDLNDITEEDIACRRYGPQKVRVPR</sequence>
<name>A0A1F6PAR5_9BACT</name>
<reference evidence="1 2" key="1">
    <citation type="journal article" date="2016" name="Nat. Commun.">
        <title>Thousands of microbial genomes shed light on interconnected biogeochemical processes in an aquifer system.</title>
        <authorList>
            <person name="Anantharaman K."/>
            <person name="Brown C.T."/>
            <person name="Hug L.A."/>
            <person name="Sharon I."/>
            <person name="Castelle C.J."/>
            <person name="Probst A.J."/>
            <person name="Thomas B.C."/>
            <person name="Singh A."/>
            <person name="Wilkins M.J."/>
            <person name="Karaoz U."/>
            <person name="Brodie E.L."/>
            <person name="Williams K.H."/>
            <person name="Hubbard S.S."/>
            <person name="Banfield J.F."/>
        </authorList>
    </citation>
    <scope>NUCLEOTIDE SEQUENCE [LARGE SCALE GENOMIC DNA]</scope>
</reference>
<evidence type="ECO:0000313" key="1">
    <source>
        <dbReference type="EMBL" id="OGH93275.1"/>
    </source>
</evidence>
<organism evidence="1 2">
    <name type="scientific">Candidatus Magasanikbacteria bacterium RIFOXYD1_FULL_40_23</name>
    <dbReference type="NCBI Taxonomy" id="1798705"/>
    <lineage>
        <taxon>Bacteria</taxon>
        <taxon>Candidatus Magasanikiibacteriota</taxon>
    </lineage>
</organism>
<accession>A0A1F6PAR5</accession>
<dbReference type="EMBL" id="MFRA01000001">
    <property type="protein sequence ID" value="OGH93275.1"/>
    <property type="molecule type" value="Genomic_DNA"/>
</dbReference>
<dbReference type="Proteomes" id="UP000176634">
    <property type="component" value="Unassembled WGS sequence"/>
</dbReference>
<protein>
    <submittedName>
        <fullName evidence="1">Uncharacterized protein</fullName>
    </submittedName>
</protein>